<accession>A0A1G2QCU6</accession>
<dbReference type="SUPFAM" id="SSF49363">
    <property type="entry name" value="Purple acid phosphatase, N-terminal domain"/>
    <property type="match status" value="1"/>
</dbReference>
<evidence type="ECO:0000256" key="1">
    <source>
        <dbReference type="SAM" id="SignalP"/>
    </source>
</evidence>
<dbReference type="InterPro" id="IPR022409">
    <property type="entry name" value="PKD/Chitinase_dom"/>
</dbReference>
<evidence type="ECO:0000313" key="5">
    <source>
        <dbReference type="Proteomes" id="UP000177043"/>
    </source>
</evidence>
<feature type="signal peptide" evidence="1">
    <location>
        <begin position="1"/>
        <end position="27"/>
    </location>
</feature>
<dbReference type="Pfam" id="PF18911">
    <property type="entry name" value="PKD_4"/>
    <property type="match status" value="1"/>
</dbReference>
<dbReference type="PROSITE" id="PS50853">
    <property type="entry name" value="FN3"/>
    <property type="match status" value="1"/>
</dbReference>
<evidence type="ECO:0008006" key="6">
    <source>
        <dbReference type="Google" id="ProtNLM"/>
    </source>
</evidence>
<name>A0A1G2QCU6_9BACT</name>
<dbReference type="GO" id="GO:0003993">
    <property type="term" value="F:acid phosphatase activity"/>
    <property type="evidence" value="ECO:0007669"/>
    <property type="project" value="InterPro"/>
</dbReference>
<dbReference type="InterPro" id="IPR000601">
    <property type="entry name" value="PKD_dom"/>
</dbReference>
<dbReference type="InterPro" id="IPR008963">
    <property type="entry name" value="Purple_acid_Pase-like_N"/>
</dbReference>
<dbReference type="Pfam" id="PF16656">
    <property type="entry name" value="Pur_ac_phosph_N"/>
    <property type="match status" value="1"/>
</dbReference>
<keyword evidence="1" id="KW-0732">Signal</keyword>
<dbReference type="SUPFAM" id="SSF49299">
    <property type="entry name" value="PKD domain"/>
    <property type="match status" value="1"/>
</dbReference>
<feature type="domain" description="Fibronectin type-III" evidence="3">
    <location>
        <begin position="127"/>
        <end position="208"/>
    </location>
</feature>
<feature type="chain" id="PRO_5009584054" description="PKD domain-containing protein" evidence="1">
    <location>
        <begin position="28"/>
        <end position="208"/>
    </location>
</feature>
<sequence>MTIRTFAKGALVAMLAVAVIAPSLVLAAALNVQVTTPANNVVVGVNENVSFDVSATGGNPASYGYSWTFGDGQGANIKNPTHAYTSTGTTTARVQVTDIAGNTGDAQVTVVVTAGGPCTPLIVETPVEAQPKATNVTKDSATIVWTTCEASTSRVVYDTVSHPTVTDTANLGYANSTTIDNTKVTTHSVNLTGLSANTKYYFRVLSAR</sequence>
<dbReference type="AlphaFoldDB" id="A0A1G2QCU6"/>
<dbReference type="Gene3D" id="2.60.40.380">
    <property type="entry name" value="Purple acid phosphatase-like, N-terminal"/>
    <property type="match status" value="1"/>
</dbReference>
<reference evidence="4 5" key="1">
    <citation type="journal article" date="2016" name="Nat. Commun.">
        <title>Thousands of microbial genomes shed light on interconnected biogeochemical processes in an aquifer system.</title>
        <authorList>
            <person name="Anantharaman K."/>
            <person name="Brown C.T."/>
            <person name="Hug L.A."/>
            <person name="Sharon I."/>
            <person name="Castelle C.J."/>
            <person name="Probst A.J."/>
            <person name="Thomas B.C."/>
            <person name="Singh A."/>
            <person name="Wilkins M.J."/>
            <person name="Karaoz U."/>
            <person name="Brodie E.L."/>
            <person name="Williams K.H."/>
            <person name="Hubbard S.S."/>
            <person name="Banfield J.F."/>
        </authorList>
    </citation>
    <scope>NUCLEOTIDE SEQUENCE [LARGE SCALE GENOMIC DNA]</scope>
</reference>
<dbReference type="CDD" id="cd00146">
    <property type="entry name" value="PKD"/>
    <property type="match status" value="1"/>
</dbReference>
<dbReference type="CDD" id="cd00063">
    <property type="entry name" value="FN3"/>
    <property type="match status" value="1"/>
</dbReference>
<dbReference type="EMBL" id="MHTJ01000004">
    <property type="protein sequence ID" value="OHA58233.1"/>
    <property type="molecule type" value="Genomic_DNA"/>
</dbReference>
<dbReference type="PROSITE" id="PS50093">
    <property type="entry name" value="PKD"/>
    <property type="match status" value="1"/>
</dbReference>
<evidence type="ECO:0000259" key="2">
    <source>
        <dbReference type="PROSITE" id="PS50093"/>
    </source>
</evidence>
<dbReference type="SMART" id="SM00089">
    <property type="entry name" value="PKD"/>
    <property type="match status" value="1"/>
</dbReference>
<dbReference type="InterPro" id="IPR003961">
    <property type="entry name" value="FN3_dom"/>
</dbReference>
<evidence type="ECO:0000259" key="3">
    <source>
        <dbReference type="PROSITE" id="PS50853"/>
    </source>
</evidence>
<dbReference type="GO" id="GO:0046872">
    <property type="term" value="F:metal ion binding"/>
    <property type="evidence" value="ECO:0007669"/>
    <property type="project" value="InterPro"/>
</dbReference>
<evidence type="ECO:0000313" key="4">
    <source>
        <dbReference type="EMBL" id="OHA58233.1"/>
    </source>
</evidence>
<dbReference type="STRING" id="1802438.A2571_03170"/>
<comment type="caution">
    <text evidence="4">The sequence shown here is derived from an EMBL/GenBank/DDBJ whole genome shotgun (WGS) entry which is preliminary data.</text>
</comment>
<gene>
    <name evidence="4" type="ORF">A2571_03170</name>
</gene>
<dbReference type="Gene3D" id="2.60.40.10">
    <property type="entry name" value="Immunoglobulins"/>
    <property type="match status" value="1"/>
</dbReference>
<feature type="domain" description="PKD" evidence="2">
    <location>
        <begin position="45"/>
        <end position="117"/>
    </location>
</feature>
<organism evidence="4 5">
    <name type="scientific">Candidatus Vogelbacteria bacterium RIFOXYD1_FULL_44_32</name>
    <dbReference type="NCBI Taxonomy" id="1802438"/>
    <lineage>
        <taxon>Bacteria</taxon>
        <taxon>Candidatus Vogeliibacteriota</taxon>
    </lineage>
</organism>
<dbReference type="InterPro" id="IPR015914">
    <property type="entry name" value="PAPs_N"/>
</dbReference>
<protein>
    <recommendedName>
        <fullName evidence="6">PKD domain-containing protein</fullName>
    </recommendedName>
</protein>
<proteinExistence type="predicted"/>
<dbReference type="InterPro" id="IPR035986">
    <property type="entry name" value="PKD_dom_sf"/>
</dbReference>
<dbReference type="Proteomes" id="UP000177043">
    <property type="component" value="Unassembled WGS sequence"/>
</dbReference>
<dbReference type="InterPro" id="IPR013783">
    <property type="entry name" value="Ig-like_fold"/>
</dbReference>